<gene>
    <name evidence="6" type="ORF">LTR36_010788</name>
</gene>
<feature type="region of interest" description="Disordered" evidence="5">
    <location>
        <begin position="637"/>
        <end position="670"/>
    </location>
</feature>
<dbReference type="PROSITE" id="PS50896">
    <property type="entry name" value="LISH"/>
    <property type="match status" value="1"/>
</dbReference>
<evidence type="ECO:0000313" key="7">
    <source>
        <dbReference type="Proteomes" id="UP001324427"/>
    </source>
</evidence>
<feature type="compositionally biased region" description="Acidic residues" evidence="5">
    <location>
        <begin position="699"/>
        <end position="721"/>
    </location>
</feature>
<evidence type="ECO:0000313" key="6">
    <source>
        <dbReference type="EMBL" id="KAK4548068.1"/>
    </source>
</evidence>
<dbReference type="Pfam" id="PF08513">
    <property type="entry name" value="LisH"/>
    <property type="match status" value="1"/>
</dbReference>
<keyword evidence="7" id="KW-1185">Reference proteome</keyword>
<dbReference type="PANTHER" id="PTHR22846">
    <property type="entry name" value="WD40 REPEAT PROTEIN"/>
    <property type="match status" value="1"/>
</dbReference>
<evidence type="ECO:0000256" key="2">
    <source>
        <dbReference type="ARBA" id="ARBA00022574"/>
    </source>
</evidence>
<evidence type="ECO:0000256" key="1">
    <source>
        <dbReference type="ARBA" id="ARBA00004123"/>
    </source>
</evidence>
<comment type="caution">
    <text evidence="6">The sequence shown here is derived from an EMBL/GenBank/DDBJ whole genome shotgun (WGS) entry which is preliminary data.</text>
</comment>
<dbReference type="Gene3D" id="2.130.10.10">
    <property type="entry name" value="YVTN repeat-like/Quinoprotein amine dehydrogenase"/>
    <property type="match status" value="2"/>
</dbReference>
<accession>A0AAV9JRD4</accession>
<feature type="region of interest" description="Disordered" evidence="5">
    <location>
        <begin position="105"/>
        <end position="204"/>
    </location>
</feature>
<dbReference type="Gene3D" id="1.20.960.30">
    <property type="match status" value="1"/>
</dbReference>
<dbReference type="InterPro" id="IPR006594">
    <property type="entry name" value="LisH"/>
</dbReference>
<evidence type="ECO:0000256" key="4">
    <source>
        <dbReference type="ARBA" id="ARBA00023242"/>
    </source>
</evidence>
<comment type="subcellular location">
    <subcellularLocation>
        <location evidence="1">Nucleus</location>
    </subcellularLocation>
</comment>
<name>A0AAV9JRD4_9PEZI</name>
<dbReference type="GO" id="GO:0034967">
    <property type="term" value="C:Set3 complex"/>
    <property type="evidence" value="ECO:0007669"/>
    <property type="project" value="TreeGrafter"/>
</dbReference>
<dbReference type="GO" id="GO:0006357">
    <property type="term" value="P:regulation of transcription by RNA polymerase II"/>
    <property type="evidence" value="ECO:0007669"/>
    <property type="project" value="TreeGrafter"/>
</dbReference>
<reference evidence="6 7" key="1">
    <citation type="submission" date="2021-11" db="EMBL/GenBank/DDBJ databases">
        <title>Black yeast isolated from Biological Soil Crust.</title>
        <authorList>
            <person name="Kurbessoian T."/>
        </authorList>
    </citation>
    <scope>NUCLEOTIDE SEQUENCE [LARGE SCALE GENOMIC DNA]</scope>
    <source>
        <strain evidence="6 7">CCFEE 5522</strain>
    </source>
</reference>
<evidence type="ECO:0000256" key="3">
    <source>
        <dbReference type="ARBA" id="ARBA00022737"/>
    </source>
</evidence>
<organism evidence="6 7">
    <name type="scientific">Oleoguttula mirabilis</name>
    <dbReference type="NCBI Taxonomy" id="1507867"/>
    <lineage>
        <taxon>Eukaryota</taxon>
        <taxon>Fungi</taxon>
        <taxon>Dikarya</taxon>
        <taxon>Ascomycota</taxon>
        <taxon>Pezizomycotina</taxon>
        <taxon>Dothideomycetes</taxon>
        <taxon>Dothideomycetidae</taxon>
        <taxon>Mycosphaerellales</taxon>
        <taxon>Teratosphaeriaceae</taxon>
        <taxon>Oleoguttula</taxon>
    </lineage>
</organism>
<dbReference type="GO" id="GO:0003714">
    <property type="term" value="F:transcription corepressor activity"/>
    <property type="evidence" value="ECO:0007669"/>
    <property type="project" value="InterPro"/>
</dbReference>
<dbReference type="SUPFAM" id="SSF82171">
    <property type="entry name" value="DPP6 N-terminal domain-like"/>
    <property type="match status" value="1"/>
</dbReference>
<keyword evidence="4" id="KW-0539">Nucleus</keyword>
<keyword evidence="2" id="KW-0853">WD repeat</keyword>
<dbReference type="EMBL" id="JAVFHQ010000009">
    <property type="protein sequence ID" value="KAK4548068.1"/>
    <property type="molecule type" value="Genomic_DNA"/>
</dbReference>
<feature type="compositionally biased region" description="Basic and acidic residues" evidence="5">
    <location>
        <begin position="150"/>
        <end position="166"/>
    </location>
</feature>
<evidence type="ECO:0008006" key="8">
    <source>
        <dbReference type="Google" id="ProtNLM"/>
    </source>
</evidence>
<dbReference type="PANTHER" id="PTHR22846:SF2">
    <property type="entry name" value="F-BOX-LIKE_WD REPEAT-CONTAINING PROTEIN EBI"/>
    <property type="match status" value="1"/>
</dbReference>
<evidence type="ECO:0000256" key="5">
    <source>
        <dbReference type="SAM" id="MobiDB-lite"/>
    </source>
</evidence>
<dbReference type="InterPro" id="IPR015943">
    <property type="entry name" value="WD40/YVTN_repeat-like_dom_sf"/>
</dbReference>
<dbReference type="AlphaFoldDB" id="A0AAV9JRD4"/>
<feature type="compositionally biased region" description="Basic and acidic residues" evidence="5">
    <location>
        <begin position="639"/>
        <end position="650"/>
    </location>
</feature>
<dbReference type="InterPro" id="IPR045183">
    <property type="entry name" value="Ebi-like"/>
</dbReference>
<feature type="compositionally biased region" description="Acidic residues" evidence="5">
    <location>
        <begin position="651"/>
        <end position="663"/>
    </location>
</feature>
<proteinExistence type="predicted"/>
<dbReference type="Proteomes" id="UP001324427">
    <property type="component" value="Unassembled WGS sequence"/>
</dbReference>
<keyword evidence="3" id="KW-0677">Repeat</keyword>
<feature type="region of interest" description="Disordered" evidence="5">
    <location>
        <begin position="696"/>
        <end position="721"/>
    </location>
</feature>
<protein>
    <recommendedName>
        <fullName evidence="8">LisH domain-containing protein</fullName>
    </recommendedName>
</protein>
<sequence>MTAGALHSDHINYLILRYLQEHGHENAATAFYRDWHRPQEFRDPETLPFAPVVKRHALVSVVQDGLLYDELSAKHSRYGRRFPWTAINPREPLEEQDVAALENGAGGAAMGSSRPSSSGKRQGRGRTQPPPPAMRAPDEFPTPAAKRQRRSEGSEGVHLNGDRDAMDVDAITPSAEEADEDAEVASPNVASDTDAIEVPERYDSMDVATQTDVKTGPKTSTMYWKIDKPGARILHSIWNPDSDPKNAKTLLTVGESLCRFYEVPEEMDDVKQITCLDDAHVPPNSVVTATAWHPAGHTAAYALDSSHGLADGTHGPSQLIFNHSRDYGTTVFETGPDLLHPAPIVLCLRYSPKGDYLLVLRTNVKRGMVQIWRTPAAEHQDDGSAPPFRPNEPVAWRILEHPALDACWTADDRFLVCGDEGLASAYHLDPTAKPDNGFVAENVTIHGLREHRSDMLGFNARWDKLRFDSKLGVAVFASTEGKKLLALPLHIDSSAGADGKPNPDDALSLPGQLTALAFQPGQAVTAEEDEGAPQVCLLAAAFAEGHCTIYRLSRPTSDTRPTCKEIVTLELAEGPALALAWSPGGEYLAVGGVDVVQIWRREDLPAEAEAEAGTEGRKVGALVTWRPDGKARALGRRNGVHEHEHEHAEEDGNENESGDEEGMVEPSLSWSADGGSLAFAAEKQLAVIRFRPPLHADDSAEEDADADADVDADADAEGSVE</sequence>